<reference evidence="2 3" key="1">
    <citation type="journal article" date="2023" name="J. Hered.">
        <title>Chromosome-level genome of the wood stork (Mycteria americana) provides insight into avian chromosome evolution.</title>
        <authorList>
            <person name="Flamio R. Jr."/>
            <person name="Ramstad K.M."/>
        </authorList>
    </citation>
    <scope>NUCLEOTIDE SEQUENCE [LARGE SCALE GENOMIC DNA]</scope>
    <source>
        <strain evidence="2">JAX WOST 10</strain>
    </source>
</reference>
<evidence type="ECO:0000313" key="2">
    <source>
        <dbReference type="EMBL" id="KAK4809664.1"/>
    </source>
</evidence>
<dbReference type="AlphaFoldDB" id="A0AAN7MPC6"/>
<proteinExistence type="predicted"/>
<dbReference type="Proteomes" id="UP001333110">
    <property type="component" value="Unassembled WGS sequence"/>
</dbReference>
<accession>A0AAN7MPC6</accession>
<sequence>MVAAQKPYRENGCVPFLILGKQKILWSLDRGSDQRAEGNGSLLSVIHTEPPSPVCSHLEPQQGQEVPSLSRTGPLRLTRQAAPIPAGDTSPSWKLEARSVSRLGRSAGSSLGAKAEVQATTTSWSPSLGSNHHVLTPKLSCDRCSLTSAVKQERVPGVTGKAKEGHFIKFKVYGSTPPFKKAYNWRLDVACMNRFASKVHTRGILANKVGDLPSFTLGKKANLKVLSKCLVIKHWNRLPREGVESPSLEVFKSRLDEVLRDMSGPQLELTLWSLPKLNASTSWAEGCKHKALVAKAANGILGCIRQSIASRSREVILPLYSSLVRPHLDMRDTDILERVQQRATEMIKGAKHLSYEERLRAKDA</sequence>
<organism evidence="2 3">
    <name type="scientific">Mycteria americana</name>
    <name type="common">Wood stork</name>
    <dbReference type="NCBI Taxonomy" id="33587"/>
    <lineage>
        <taxon>Eukaryota</taxon>
        <taxon>Metazoa</taxon>
        <taxon>Chordata</taxon>
        <taxon>Craniata</taxon>
        <taxon>Vertebrata</taxon>
        <taxon>Euteleostomi</taxon>
        <taxon>Archelosauria</taxon>
        <taxon>Archosauria</taxon>
        <taxon>Dinosauria</taxon>
        <taxon>Saurischia</taxon>
        <taxon>Theropoda</taxon>
        <taxon>Coelurosauria</taxon>
        <taxon>Aves</taxon>
        <taxon>Neognathae</taxon>
        <taxon>Neoaves</taxon>
        <taxon>Aequornithes</taxon>
        <taxon>Ciconiiformes</taxon>
        <taxon>Ciconiidae</taxon>
        <taxon>Mycteria</taxon>
    </lineage>
</organism>
<evidence type="ECO:0000256" key="1">
    <source>
        <dbReference type="SAM" id="MobiDB-lite"/>
    </source>
</evidence>
<dbReference type="EMBL" id="JAUNZN010000020">
    <property type="protein sequence ID" value="KAK4809664.1"/>
    <property type="molecule type" value="Genomic_DNA"/>
</dbReference>
<feature type="compositionally biased region" description="Polar residues" evidence="1">
    <location>
        <begin position="59"/>
        <end position="71"/>
    </location>
</feature>
<feature type="region of interest" description="Disordered" evidence="1">
    <location>
        <begin position="51"/>
        <end position="73"/>
    </location>
</feature>
<name>A0AAN7MPC6_MYCAM</name>
<protein>
    <submittedName>
        <fullName evidence="2">Uncharacterized protein</fullName>
    </submittedName>
</protein>
<gene>
    <name evidence="2" type="ORF">QYF61_002561</name>
</gene>
<comment type="caution">
    <text evidence="2">The sequence shown here is derived from an EMBL/GenBank/DDBJ whole genome shotgun (WGS) entry which is preliminary data.</text>
</comment>
<keyword evidence="3" id="KW-1185">Reference proteome</keyword>
<evidence type="ECO:0000313" key="3">
    <source>
        <dbReference type="Proteomes" id="UP001333110"/>
    </source>
</evidence>